<dbReference type="SUPFAM" id="SSF49899">
    <property type="entry name" value="Concanavalin A-like lectins/glucanases"/>
    <property type="match status" value="2"/>
</dbReference>
<reference evidence="9" key="1">
    <citation type="submission" date="2022-05" db="EMBL/GenBank/DDBJ databases">
        <authorList>
            <person name="Okamura Y."/>
        </authorList>
    </citation>
    <scope>NUCLEOTIDE SEQUENCE</scope>
</reference>
<organism evidence="9 10">
    <name type="scientific">Pieris brassicae</name>
    <name type="common">White butterfly</name>
    <name type="synonym">Large white butterfly</name>
    <dbReference type="NCBI Taxonomy" id="7116"/>
    <lineage>
        <taxon>Eukaryota</taxon>
        <taxon>Metazoa</taxon>
        <taxon>Ecdysozoa</taxon>
        <taxon>Arthropoda</taxon>
        <taxon>Hexapoda</taxon>
        <taxon>Insecta</taxon>
        <taxon>Pterygota</taxon>
        <taxon>Neoptera</taxon>
        <taxon>Endopterygota</taxon>
        <taxon>Lepidoptera</taxon>
        <taxon>Glossata</taxon>
        <taxon>Ditrysia</taxon>
        <taxon>Papilionoidea</taxon>
        <taxon>Pieridae</taxon>
        <taxon>Pierinae</taxon>
        <taxon>Pieris</taxon>
    </lineage>
</organism>
<sequence>MALTKLIGIVHGKDHILRLWLDSGGRHLKISLNGKTSSSYPVNLAQDVWQHICLSYQSDYGAWALYIDSRLVTCEVAPSLQGFVLPAGGSVIIGYGTSNDGAPGGFEGEIFGANMILSSTIERNHTMKRNPKLRQKYFHRNKVTGSNDIKYIILGDMQSATSHQDFETTSSIPSGTQSYVSIRTPYSVVEHDVGIDLTSGNNDALIRNKVNWGDPVLKKGINDDDKISFNNIMDDATMTRPFKEQQFNFKQLNKGPSVSLYEQPPPAGSVIDYSKFSTNSVKELFGSHNMSKFTRKTVKLQNNVLSYNKPRTLVSLDNDVLTNSRSNSHFANSVLNFLKNNNINLKLDHKRVPPTIPLFKISDSFPYASDFRASKAYTPYIFQRKNLFDKPYKIMKRDVQNHRINVQDIQNDDIRNQILKSHSNLNPTKVEVTNWGEIKSKEDLRVYRNIGNSVPETIISDVFIPRPFSVVSNKRNKTLTPFDFQKNSINAILPFIKSSESESNPDIKINQNDVYTRSLSTPNKWHNVKSYNNDYSPRKIQTELSENKDDKMETYNKKLPSIRLKYIPDNHKIVKNIDSDILKGRDLALEVSNVSEPFTDSVSILKYNHGFLPSRNKKRKESQFDKNIKIGNALNERAIIGDDDIDKYKSFIGGNEKIPDINSYRSDLDTVNEEVPPSLGSKICKNLELFDRLLYIQPDGSIDVTHILSPVKEKNLGIAFVIQNYKKCALQESMMEDHSLLFIDWSNTPVRLFGGAKPKKTTDLCVNVRPRHKNKRNEGIMRILISLAILVGVAWCFEEDNWQPIAPEPRVYASLTPNDRSIERSPQLKILNRRPVFSNVQSFETNKVSSPYNVAPTNDADTCSVYKVSMNQELFYQYLEYDSMIPDLKEFTLCMWAKFHNHSSDHPLFSYAVEGNPKEISAWISNTGEASYFSMAVHGQTFFRLNYPIKLNTWYHSCQSWNGRTGEWQIWINTERVGRGFHNRLVGHIIKGGGKVISGQEQSLLYKSDGLESVKSQSGLVGEITMLQLYHVALTAGKAHRDHKHHHAHRFTHDGSIIETASEFATEPPPPEPTPLGNGHFLIGGQLQKPSHINVAMPPQSNMLTAQIPNDLQIQQDLVNKYQLVNGITQIPLNHIGNRPQNLPLSGLHLNIQRYPNRPFGQGKGTSVSLSGSLLNPANVQYIDDTVSRNLFKRNSNKRDKRDNPEKELAEEINSGKKDKRGLVALSDGSIIDEALLSPDLIDDNKADEVLFQQSLLSGLAGVVGNLPVQNLQKMTVDEREPAEAEVKAVMKVCSGCTPEPFKKVLVLSWRSTPKKLYSGAHYYKGLPICKAF</sequence>
<evidence type="ECO:0000313" key="9">
    <source>
        <dbReference type="EMBL" id="CAH4038676.1"/>
    </source>
</evidence>
<evidence type="ECO:0000256" key="4">
    <source>
        <dbReference type="ARBA" id="ARBA00023157"/>
    </source>
</evidence>
<dbReference type="InterPro" id="IPR013320">
    <property type="entry name" value="ConA-like_dom_sf"/>
</dbReference>
<evidence type="ECO:0000256" key="5">
    <source>
        <dbReference type="ARBA" id="ARBA00023180"/>
    </source>
</evidence>
<proteinExistence type="predicted"/>
<name>A0A9P0TW26_PIEBR</name>
<comment type="caution">
    <text evidence="6">Lacks conserved residue(s) required for the propagation of feature annotation.</text>
</comment>
<evidence type="ECO:0000256" key="7">
    <source>
        <dbReference type="SAM" id="MobiDB-lite"/>
    </source>
</evidence>
<keyword evidence="10" id="KW-1185">Reference proteome</keyword>
<comment type="caution">
    <text evidence="9">The sequence shown here is derived from an EMBL/GenBank/DDBJ whole genome shotgun (WGS) entry which is preliminary data.</text>
</comment>
<feature type="compositionally biased region" description="Basic and acidic residues" evidence="7">
    <location>
        <begin position="1197"/>
        <end position="1214"/>
    </location>
</feature>
<dbReference type="PANTHER" id="PTHR19277">
    <property type="entry name" value="PENTRAXIN"/>
    <property type="match status" value="1"/>
</dbReference>
<evidence type="ECO:0000256" key="1">
    <source>
        <dbReference type="ARBA" id="ARBA00001913"/>
    </source>
</evidence>
<evidence type="ECO:0000256" key="6">
    <source>
        <dbReference type="PROSITE-ProRule" id="PRU01172"/>
    </source>
</evidence>
<dbReference type="Proteomes" id="UP001152562">
    <property type="component" value="Unassembled WGS sequence"/>
</dbReference>
<dbReference type="EMBL" id="CALOZG010000087">
    <property type="protein sequence ID" value="CAH4038676.1"/>
    <property type="molecule type" value="Genomic_DNA"/>
</dbReference>
<dbReference type="InterPro" id="IPR001759">
    <property type="entry name" value="PTX_dom"/>
</dbReference>
<feature type="domain" description="Pentraxin (PTX)" evidence="8">
    <location>
        <begin position="862"/>
        <end position="1077"/>
    </location>
</feature>
<keyword evidence="3" id="KW-0106">Calcium</keyword>
<dbReference type="InterPro" id="IPR051360">
    <property type="entry name" value="Neuronal_Pentraxin_Related"/>
</dbReference>
<dbReference type="PRINTS" id="PR00895">
    <property type="entry name" value="PENTAXIN"/>
</dbReference>
<gene>
    <name evidence="9" type="ORF">PIBRA_LOCUS14196</name>
</gene>
<keyword evidence="4" id="KW-1015">Disulfide bond</keyword>
<accession>A0A9P0TW26</accession>
<dbReference type="GO" id="GO:0046872">
    <property type="term" value="F:metal ion binding"/>
    <property type="evidence" value="ECO:0007669"/>
    <property type="project" value="UniProtKB-KW"/>
</dbReference>
<keyword evidence="2" id="KW-0479">Metal-binding</keyword>
<comment type="cofactor">
    <cofactor evidence="1">
        <name>Ca(2+)</name>
        <dbReference type="ChEBI" id="CHEBI:29108"/>
    </cofactor>
</comment>
<protein>
    <recommendedName>
        <fullName evidence="8">Pentraxin (PTX) domain-containing protein</fullName>
    </recommendedName>
</protein>
<evidence type="ECO:0000256" key="2">
    <source>
        <dbReference type="ARBA" id="ARBA00022723"/>
    </source>
</evidence>
<evidence type="ECO:0000259" key="8">
    <source>
        <dbReference type="PROSITE" id="PS51828"/>
    </source>
</evidence>
<evidence type="ECO:0000256" key="3">
    <source>
        <dbReference type="ARBA" id="ARBA00022837"/>
    </source>
</evidence>
<dbReference type="Pfam" id="PF00354">
    <property type="entry name" value="Pentaxin"/>
    <property type="match status" value="1"/>
</dbReference>
<keyword evidence="5" id="KW-0325">Glycoprotein</keyword>
<dbReference type="SMART" id="SM00159">
    <property type="entry name" value="PTX"/>
    <property type="match status" value="1"/>
</dbReference>
<dbReference type="Gene3D" id="2.60.120.200">
    <property type="match status" value="2"/>
</dbReference>
<dbReference type="PANTHER" id="PTHR19277:SF125">
    <property type="entry name" value="B6"/>
    <property type="match status" value="1"/>
</dbReference>
<dbReference type="PROSITE" id="PS51828">
    <property type="entry name" value="PTX_2"/>
    <property type="match status" value="1"/>
</dbReference>
<feature type="region of interest" description="Disordered" evidence="7">
    <location>
        <begin position="1193"/>
        <end position="1214"/>
    </location>
</feature>
<evidence type="ECO:0000313" key="10">
    <source>
        <dbReference type="Proteomes" id="UP001152562"/>
    </source>
</evidence>